<name>A0A329MU42_9BACL</name>
<dbReference type="EMBL" id="QMFB01000001">
    <property type="protein sequence ID" value="RAV23182.1"/>
    <property type="molecule type" value="Genomic_DNA"/>
</dbReference>
<reference evidence="2 3" key="1">
    <citation type="journal article" date="2009" name="Int. J. Syst. Evol. Microbiol.">
        <title>Paenibacillus contaminans sp. nov., isolated from a contaminated laboratory plate.</title>
        <authorList>
            <person name="Chou J.H."/>
            <person name="Lee J.H."/>
            <person name="Lin M.C."/>
            <person name="Chang P.S."/>
            <person name="Arun A.B."/>
            <person name="Young C.C."/>
            <person name="Chen W.M."/>
        </authorList>
    </citation>
    <scope>NUCLEOTIDE SEQUENCE [LARGE SCALE GENOMIC DNA]</scope>
    <source>
        <strain evidence="2 3">CKOBP-6</strain>
    </source>
</reference>
<dbReference type="CDD" id="cd05155">
    <property type="entry name" value="APH_ChoK_like_1"/>
    <property type="match status" value="1"/>
</dbReference>
<keyword evidence="3" id="KW-1185">Reference proteome</keyword>
<feature type="domain" description="Aminoglycoside phosphotransferase" evidence="1">
    <location>
        <begin position="35"/>
        <end position="262"/>
    </location>
</feature>
<evidence type="ECO:0000259" key="1">
    <source>
        <dbReference type="Pfam" id="PF01636"/>
    </source>
</evidence>
<dbReference type="Pfam" id="PF01636">
    <property type="entry name" value="APH"/>
    <property type="match status" value="1"/>
</dbReference>
<organism evidence="2 3">
    <name type="scientific">Paenibacillus contaminans</name>
    <dbReference type="NCBI Taxonomy" id="450362"/>
    <lineage>
        <taxon>Bacteria</taxon>
        <taxon>Bacillati</taxon>
        <taxon>Bacillota</taxon>
        <taxon>Bacilli</taxon>
        <taxon>Bacillales</taxon>
        <taxon>Paenibacillaceae</taxon>
        <taxon>Paenibacillus</taxon>
    </lineage>
</organism>
<dbReference type="InterPro" id="IPR051678">
    <property type="entry name" value="AGP_Transferase"/>
</dbReference>
<dbReference type="Gene3D" id="3.90.1200.10">
    <property type="match status" value="1"/>
</dbReference>
<evidence type="ECO:0000313" key="3">
    <source>
        <dbReference type="Proteomes" id="UP000250369"/>
    </source>
</evidence>
<dbReference type="InterPro" id="IPR002575">
    <property type="entry name" value="Aminoglycoside_PTrfase"/>
</dbReference>
<evidence type="ECO:0000313" key="2">
    <source>
        <dbReference type="EMBL" id="RAV23182.1"/>
    </source>
</evidence>
<sequence>MNQSEKPEIDTALVKRLIAEQFPEWAGFSFRPVDSAGTDNAIFRLGEDMAIRLPRVDWAVGQVEKEQQWLPMLAPKLPLAIPEPLAMGMPAEGYPWKWSVYRWLEGENAITGQIDNPHEAAIALARFISSMQRIDPAGGPAPGPHNSGRGVPLAERDLPVRNAIEALTDMLDTETAAYAWEAALHAPVWTGQGVWLHGDFHPGNLLVARGQLSAVIDFGTLGVGDPACDLMVAWTFLTPESRHTFRTELQADDAAWARGRGWALSFGLIAYAYYLNTNPVLAAISRRTIDEVIIEYKYGL</sequence>
<accession>A0A329MU42</accession>
<dbReference type="PANTHER" id="PTHR21310">
    <property type="entry name" value="AMINOGLYCOSIDE PHOSPHOTRANSFERASE-RELATED-RELATED"/>
    <property type="match status" value="1"/>
</dbReference>
<protein>
    <submittedName>
        <fullName evidence="2">Phosphotransferase</fullName>
    </submittedName>
</protein>
<proteinExistence type="predicted"/>
<dbReference type="GO" id="GO:0016740">
    <property type="term" value="F:transferase activity"/>
    <property type="evidence" value="ECO:0007669"/>
    <property type="project" value="UniProtKB-KW"/>
</dbReference>
<dbReference type="Gene3D" id="3.30.200.20">
    <property type="entry name" value="Phosphorylase Kinase, domain 1"/>
    <property type="match status" value="1"/>
</dbReference>
<comment type="caution">
    <text evidence="2">The sequence shown here is derived from an EMBL/GenBank/DDBJ whole genome shotgun (WGS) entry which is preliminary data.</text>
</comment>
<dbReference type="PANTHER" id="PTHR21310:SF42">
    <property type="entry name" value="BIFUNCTIONAL AAC_APH"/>
    <property type="match status" value="1"/>
</dbReference>
<gene>
    <name evidence="2" type="ORF">DQG23_03025</name>
</gene>
<dbReference type="OrthoDB" id="3806873at2"/>
<dbReference type="RefSeq" id="WP_113029293.1">
    <property type="nucleotide sequence ID" value="NZ_QMFB01000001.1"/>
</dbReference>
<keyword evidence="2" id="KW-0808">Transferase</keyword>
<dbReference type="AlphaFoldDB" id="A0A329MU42"/>
<dbReference type="InterPro" id="IPR011009">
    <property type="entry name" value="Kinase-like_dom_sf"/>
</dbReference>
<dbReference type="Proteomes" id="UP000250369">
    <property type="component" value="Unassembled WGS sequence"/>
</dbReference>
<dbReference type="SUPFAM" id="SSF56112">
    <property type="entry name" value="Protein kinase-like (PK-like)"/>
    <property type="match status" value="1"/>
</dbReference>